<name>A0A380AUJ2_9GAMM</name>
<evidence type="ECO:0008006" key="4">
    <source>
        <dbReference type="Google" id="ProtNLM"/>
    </source>
</evidence>
<dbReference type="EMBL" id="UGYN01000002">
    <property type="protein sequence ID" value="SUI88130.1"/>
    <property type="molecule type" value="Genomic_DNA"/>
</dbReference>
<gene>
    <name evidence="2" type="ORF">NCTC11544_05105</name>
</gene>
<evidence type="ECO:0000313" key="3">
    <source>
        <dbReference type="Proteomes" id="UP000255529"/>
    </source>
</evidence>
<dbReference type="Proteomes" id="UP000255529">
    <property type="component" value="Unassembled WGS sequence"/>
</dbReference>
<proteinExistence type="predicted"/>
<accession>A0A380AUJ2</accession>
<dbReference type="AlphaFoldDB" id="A0A380AUJ2"/>
<feature type="region of interest" description="Disordered" evidence="1">
    <location>
        <begin position="1"/>
        <end position="79"/>
    </location>
</feature>
<sequence>MSIEQKPVDGVNNDEPMGITRTLFGLEPEAPAPTGTESEDPGTEAGTGAPPEDAADAGGDTGHEGGGEQTEDGAGGGEVWEIDGTEYTAEQVGQAVKDHDMFRRYNESITPLLENIRGYGEQVQRHQTLALTETEKVIQELQARIGSGKLDAREYQAAHMQLVQAQQRMDLLSNAAEQEKAQREKTLGAAREHNVRQVVTSLLSAGWSQQDLTLANQLAKTAFKAEVFVDSINPPLMEILRDAAKYRAAQEDAAAKLARQGKKAVQVNATKPTPVKKTTTKVGSDEWISQTLWRAK</sequence>
<reference evidence="2 3" key="1">
    <citation type="submission" date="2018-06" db="EMBL/GenBank/DDBJ databases">
        <authorList>
            <consortium name="Pathogen Informatics"/>
            <person name="Doyle S."/>
        </authorList>
    </citation>
    <scope>NUCLEOTIDE SEQUENCE [LARGE SCALE GENOMIC DNA]</scope>
    <source>
        <strain evidence="2 3">NCTC11544</strain>
    </source>
</reference>
<feature type="compositionally biased region" description="Low complexity" evidence="1">
    <location>
        <begin position="44"/>
        <end position="58"/>
    </location>
</feature>
<organism evidence="2 3">
    <name type="scientific">Serratia quinivorans</name>
    <dbReference type="NCBI Taxonomy" id="137545"/>
    <lineage>
        <taxon>Bacteria</taxon>
        <taxon>Pseudomonadati</taxon>
        <taxon>Pseudomonadota</taxon>
        <taxon>Gammaproteobacteria</taxon>
        <taxon>Enterobacterales</taxon>
        <taxon>Yersiniaceae</taxon>
        <taxon>Serratia</taxon>
    </lineage>
</organism>
<evidence type="ECO:0000256" key="1">
    <source>
        <dbReference type="SAM" id="MobiDB-lite"/>
    </source>
</evidence>
<evidence type="ECO:0000313" key="2">
    <source>
        <dbReference type="EMBL" id="SUI88130.1"/>
    </source>
</evidence>
<protein>
    <recommendedName>
        <fullName evidence="4">Scaffolding protein</fullName>
    </recommendedName>
</protein>